<comment type="caution">
    <text evidence="1">Lacks conserved residue(s) required for the propagation of feature annotation.</text>
</comment>
<evidence type="ECO:0000313" key="3">
    <source>
        <dbReference type="EMBL" id="CAF1034043.1"/>
    </source>
</evidence>
<name>A0A814J8E3_9BILA</name>
<dbReference type="AlphaFoldDB" id="A0A814J8E3"/>
<dbReference type="EMBL" id="CAJNOQ010003882">
    <property type="protein sequence ID" value="CAF1034043.1"/>
    <property type="molecule type" value="Genomic_DNA"/>
</dbReference>
<accession>A0A814J8E3</accession>
<dbReference type="PROSITE" id="PS00022">
    <property type="entry name" value="EGF_1"/>
    <property type="match status" value="1"/>
</dbReference>
<protein>
    <recommendedName>
        <fullName evidence="2">EGF-like domain-containing protein</fullName>
    </recommendedName>
</protein>
<keyword evidence="5" id="KW-1185">Reference proteome</keyword>
<sequence>MNLWQWYAILNTDIEADVEVLVDQHDKLVKLSTSPTKQLLDENLCQCHNNGICWNNEINKGWRREDRLESTLGGCICLPGYTGLFCEIIQRQPQPQTAKARNSLSPFPQNQHRVEVDVFYNSPDSSNLTPTTNRNYPSSTHFYEQVI</sequence>
<dbReference type="PROSITE" id="PS01186">
    <property type="entry name" value="EGF_2"/>
    <property type="match status" value="1"/>
</dbReference>
<dbReference type="Gene3D" id="2.10.25.10">
    <property type="entry name" value="Laminin"/>
    <property type="match status" value="1"/>
</dbReference>
<evidence type="ECO:0000313" key="4">
    <source>
        <dbReference type="EMBL" id="CAF3804736.1"/>
    </source>
</evidence>
<feature type="domain" description="EGF-like" evidence="2">
    <location>
        <begin position="41"/>
        <end position="87"/>
    </location>
</feature>
<dbReference type="Proteomes" id="UP000681722">
    <property type="component" value="Unassembled WGS sequence"/>
</dbReference>
<evidence type="ECO:0000313" key="5">
    <source>
        <dbReference type="Proteomes" id="UP000663829"/>
    </source>
</evidence>
<comment type="caution">
    <text evidence="3">The sequence shown here is derived from an EMBL/GenBank/DDBJ whole genome shotgun (WGS) entry which is preliminary data.</text>
</comment>
<gene>
    <name evidence="3" type="ORF">GPM918_LOCUS15429</name>
    <name evidence="4" type="ORF">SRO942_LOCUS15429</name>
</gene>
<feature type="disulfide bond" evidence="1">
    <location>
        <begin position="77"/>
        <end position="86"/>
    </location>
</feature>
<keyword evidence="1" id="KW-0245">EGF-like domain</keyword>
<dbReference type="EMBL" id="CAJOBC010003882">
    <property type="protein sequence ID" value="CAF3804736.1"/>
    <property type="molecule type" value="Genomic_DNA"/>
</dbReference>
<proteinExistence type="predicted"/>
<keyword evidence="1" id="KW-1015">Disulfide bond</keyword>
<reference evidence="3" key="1">
    <citation type="submission" date="2021-02" db="EMBL/GenBank/DDBJ databases">
        <authorList>
            <person name="Nowell W R."/>
        </authorList>
    </citation>
    <scope>NUCLEOTIDE SEQUENCE</scope>
</reference>
<dbReference type="CDD" id="cd00054">
    <property type="entry name" value="EGF_CA"/>
    <property type="match status" value="1"/>
</dbReference>
<dbReference type="Proteomes" id="UP000663829">
    <property type="component" value="Unassembled WGS sequence"/>
</dbReference>
<evidence type="ECO:0000259" key="2">
    <source>
        <dbReference type="PROSITE" id="PS50026"/>
    </source>
</evidence>
<dbReference type="PROSITE" id="PS50026">
    <property type="entry name" value="EGF_3"/>
    <property type="match status" value="1"/>
</dbReference>
<organism evidence="3 5">
    <name type="scientific">Didymodactylos carnosus</name>
    <dbReference type="NCBI Taxonomy" id="1234261"/>
    <lineage>
        <taxon>Eukaryota</taxon>
        <taxon>Metazoa</taxon>
        <taxon>Spiralia</taxon>
        <taxon>Gnathifera</taxon>
        <taxon>Rotifera</taxon>
        <taxon>Eurotatoria</taxon>
        <taxon>Bdelloidea</taxon>
        <taxon>Philodinida</taxon>
        <taxon>Philodinidae</taxon>
        <taxon>Didymodactylos</taxon>
    </lineage>
</organism>
<evidence type="ECO:0000256" key="1">
    <source>
        <dbReference type="PROSITE-ProRule" id="PRU00076"/>
    </source>
</evidence>
<dbReference type="InterPro" id="IPR000742">
    <property type="entry name" value="EGF"/>
</dbReference>